<dbReference type="OrthoDB" id="9790023at2"/>
<accession>F0S862</accession>
<dbReference type="SUPFAM" id="SSF102588">
    <property type="entry name" value="LmbE-like"/>
    <property type="match status" value="1"/>
</dbReference>
<keyword evidence="2" id="KW-1185">Reference proteome</keyword>
<organism evidence="1 2">
    <name type="scientific">Pseudopedobacter saltans (strain ATCC 51119 / DSM 12145 / JCM 21818 / CCUG 39354 / LMG 10337 / NBRC 100064 / NCIMB 13643)</name>
    <name type="common">Pedobacter saltans</name>
    <dbReference type="NCBI Taxonomy" id="762903"/>
    <lineage>
        <taxon>Bacteria</taxon>
        <taxon>Pseudomonadati</taxon>
        <taxon>Bacteroidota</taxon>
        <taxon>Sphingobacteriia</taxon>
        <taxon>Sphingobacteriales</taxon>
        <taxon>Sphingobacteriaceae</taxon>
        <taxon>Pseudopedobacter</taxon>
    </lineage>
</organism>
<dbReference type="EMBL" id="CP002545">
    <property type="protein sequence ID" value="ADY52324.1"/>
    <property type="molecule type" value="Genomic_DNA"/>
</dbReference>
<evidence type="ECO:0000313" key="2">
    <source>
        <dbReference type="Proteomes" id="UP000000310"/>
    </source>
</evidence>
<dbReference type="PANTHER" id="PTHR12993:SF11">
    <property type="entry name" value="N-ACETYLGLUCOSAMINYL-PHOSPHATIDYLINOSITOL DE-N-ACETYLASE"/>
    <property type="match status" value="1"/>
</dbReference>
<evidence type="ECO:0000313" key="1">
    <source>
        <dbReference type="EMBL" id="ADY52324.1"/>
    </source>
</evidence>
<protein>
    <submittedName>
        <fullName evidence="1">LmbE family protein</fullName>
    </submittedName>
</protein>
<dbReference type="Proteomes" id="UP000000310">
    <property type="component" value="Chromosome"/>
</dbReference>
<gene>
    <name evidence="1" type="ordered locus">Pedsa_1768</name>
</gene>
<dbReference type="RefSeq" id="WP_013632815.1">
    <property type="nucleotide sequence ID" value="NC_015177.1"/>
</dbReference>
<dbReference type="eggNOG" id="COG2120">
    <property type="taxonomic scope" value="Bacteria"/>
</dbReference>
<reference evidence="1 2" key="1">
    <citation type="journal article" date="2011" name="Stand. Genomic Sci.">
        <title>Complete genome sequence of the gliding, heparinolytic Pedobacter saltans type strain (113).</title>
        <authorList>
            <person name="Liolios K."/>
            <person name="Sikorski J."/>
            <person name="Lu M."/>
            <person name="Nolan M."/>
            <person name="Lapidus A."/>
            <person name="Lucas S."/>
            <person name="Hammon N."/>
            <person name="Deshpande S."/>
            <person name="Cheng J.F."/>
            <person name="Tapia R."/>
            <person name="Han C."/>
            <person name="Goodwin L."/>
            <person name="Pitluck S."/>
            <person name="Huntemann M."/>
            <person name="Ivanova N."/>
            <person name="Pagani I."/>
            <person name="Mavromatis K."/>
            <person name="Ovchinikova G."/>
            <person name="Pati A."/>
            <person name="Chen A."/>
            <person name="Palaniappan K."/>
            <person name="Land M."/>
            <person name="Hauser L."/>
            <person name="Brambilla E.M."/>
            <person name="Kotsyurbenko O."/>
            <person name="Rohde M."/>
            <person name="Tindall B.J."/>
            <person name="Abt B."/>
            <person name="Goker M."/>
            <person name="Detter J.C."/>
            <person name="Woyke T."/>
            <person name="Bristow J."/>
            <person name="Eisen J.A."/>
            <person name="Markowitz V."/>
            <person name="Hugenholtz P."/>
            <person name="Klenk H.P."/>
            <person name="Kyrpides N.C."/>
        </authorList>
    </citation>
    <scope>NUCLEOTIDE SEQUENCE [LARGE SCALE GENOMIC DNA]</scope>
    <source>
        <strain evidence="2">ATCC 51119 / DSM 12145 / JCM 21818 / LMG 10337 / NBRC 100064 / NCIMB 13643</strain>
    </source>
</reference>
<dbReference type="GO" id="GO:0016811">
    <property type="term" value="F:hydrolase activity, acting on carbon-nitrogen (but not peptide) bonds, in linear amides"/>
    <property type="evidence" value="ECO:0007669"/>
    <property type="project" value="TreeGrafter"/>
</dbReference>
<dbReference type="Gene3D" id="3.40.50.10320">
    <property type="entry name" value="LmbE-like"/>
    <property type="match status" value="1"/>
</dbReference>
<dbReference type="InterPro" id="IPR024078">
    <property type="entry name" value="LmbE-like_dom_sf"/>
</dbReference>
<dbReference type="STRING" id="762903.Pedsa_1768"/>
<dbReference type="AlphaFoldDB" id="F0S862"/>
<name>F0S862_PSESL</name>
<dbReference type="InterPro" id="IPR003737">
    <property type="entry name" value="GlcNAc_PI_deacetylase-related"/>
</dbReference>
<reference evidence="2" key="2">
    <citation type="submission" date="2011-02" db="EMBL/GenBank/DDBJ databases">
        <title>The complete genome of Pedobacter saltans DSM 12145.</title>
        <authorList>
            <consortium name="US DOE Joint Genome Institute (JGI-PGF)"/>
            <person name="Lucas S."/>
            <person name="Copeland A."/>
            <person name="Lapidus A."/>
            <person name="Bruce D."/>
            <person name="Goodwin L."/>
            <person name="Pitluck S."/>
            <person name="Kyrpides N."/>
            <person name="Mavromatis K."/>
            <person name="Pagani I."/>
            <person name="Ivanova N."/>
            <person name="Ovchinnikova G."/>
            <person name="Lu M."/>
            <person name="Detter J.C."/>
            <person name="Han C."/>
            <person name="Land M."/>
            <person name="Hauser L."/>
            <person name="Markowitz V."/>
            <person name="Cheng J.-F."/>
            <person name="Hugenholtz P."/>
            <person name="Woyke T."/>
            <person name="Wu D."/>
            <person name="Tindall B."/>
            <person name="Pomrenke H.G."/>
            <person name="Brambilla E."/>
            <person name="Klenk H.-P."/>
            <person name="Eisen J.A."/>
        </authorList>
    </citation>
    <scope>NUCLEOTIDE SEQUENCE [LARGE SCALE GENOMIC DNA]</scope>
    <source>
        <strain evidence="2">ATCC 51119 / DSM 12145 / JCM 21818 / LMG 10337 / NBRC 100064 / NCIMB 13643</strain>
    </source>
</reference>
<dbReference type="PANTHER" id="PTHR12993">
    <property type="entry name" value="N-ACETYLGLUCOSAMINYL-PHOSPHATIDYLINOSITOL DE-N-ACETYLASE-RELATED"/>
    <property type="match status" value="1"/>
</dbReference>
<sequence>MKKEVNSAERPKADKLKNIAVIVAHPDDETLWAGGTILNHYDWQVFVLSLCRGDDADRAPKFKLALKTLRAKGAMGCLDDGVQQTPLTPYEIQNTILNLLPAKVYDLVITHNPSGEYTYHRRHIEVSEAVINMWKTHQIRSKELWTFAYYDGEKKFYPRANKKAPIRIQLTLPIYDIKYEIINKIYGYPKEGWEACTTPSTEAFWSFKDPEEAVQWLEKGGVLE</sequence>
<dbReference type="Pfam" id="PF02585">
    <property type="entry name" value="PIG-L"/>
    <property type="match status" value="1"/>
</dbReference>
<proteinExistence type="predicted"/>
<dbReference type="HOGENOM" id="CLU_1234162_0_0_10"/>
<dbReference type="KEGG" id="psn:Pedsa_1768"/>